<feature type="transmembrane region" description="Helical" evidence="1">
    <location>
        <begin position="151"/>
        <end position="171"/>
    </location>
</feature>
<dbReference type="Pfam" id="PF12146">
    <property type="entry name" value="Hydrolase_4"/>
    <property type="match status" value="1"/>
</dbReference>
<dbReference type="InterPro" id="IPR017208">
    <property type="entry name" value="UCP037442_abhydr"/>
</dbReference>
<reference evidence="3" key="1">
    <citation type="submission" date="2023-03" db="EMBL/GenBank/DDBJ databases">
        <title>Chitinimonas shenzhenensis gen. nov., sp. nov., a novel member of family Burkholderiaceae isolated from activated sludge collected in Shen Zhen, China.</title>
        <authorList>
            <person name="Wang X."/>
        </authorList>
    </citation>
    <scope>NUCLEOTIDE SEQUENCE</scope>
    <source>
        <strain evidence="3">DQS-5</strain>
    </source>
</reference>
<dbReference type="RefSeq" id="WP_284098851.1">
    <property type="nucleotide sequence ID" value="NZ_JARRAF010000001.1"/>
</dbReference>
<dbReference type="Gene3D" id="3.40.50.1820">
    <property type="entry name" value="alpha/beta hydrolase"/>
    <property type="match status" value="1"/>
</dbReference>
<gene>
    <name evidence="3" type="ORF">PZA18_00730</name>
</gene>
<keyword evidence="1" id="KW-0812">Transmembrane</keyword>
<evidence type="ECO:0000259" key="2">
    <source>
        <dbReference type="Pfam" id="PF12146"/>
    </source>
</evidence>
<dbReference type="EMBL" id="JARRAF010000001">
    <property type="protein sequence ID" value="MDK2122568.1"/>
    <property type="molecule type" value="Genomic_DNA"/>
</dbReference>
<protein>
    <submittedName>
        <fullName evidence="3">Alpha/beta fold hydrolase</fullName>
    </submittedName>
</protein>
<sequence>MANMQTFDVQTQDGFSLTATRFDPPGASRGAILIVPAMGAAQSFYAPFAEWLAEQGWLTLTFDYRGMGASRRSPLRGFDTDLSTWATQDCAAMVAVIQQLAPHVPLLWIGHSLGGQIAGMVPGIERFSQILTIASGSGYWRQNAPPLKRRVLLLWYVLAPLLTASCGYFPGKRLKMVGDLPAGVIRQWRRWCLHPEYLMAEGEPMRQRYQQLQLPIAGLSFTDDELMTPAGIEALHALYSGSRAALEHIAPDTTGMRRIGHFGFFRPESREPLWHSRVQPVLERVRASFN</sequence>
<dbReference type="SUPFAM" id="SSF53474">
    <property type="entry name" value="alpha/beta-Hydrolases"/>
    <property type="match status" value="1"/>
</dbReference>
<evidence type="ECO:0000313" key="4">
    <source>
        <dbReference type="Proteomes" id="UP001172778"/>
    </source>
</evidence>
<proteinExistence type="predicted"/>
<name>A0ABT7DR69_9NEIS</name>
<comment type="caution">
    <text evidence="3">The sequence shown here is derived from an EMBL/GenBank/DDBJ whole genome shotgun (WGS) entry which is preliminary data.</text>
</comment>
<evidence type="ECO:0000313" key="3">
    <source>
        <dbReference type="EMBL" id="MDK2122568.1"/>
    </source>
</evidence>
<evidence type="ECO:0000256" key="1">
    <source>
        <dbReference type="SAM" id="Phobius"/>
    </source>
</evidence>
<keyword evidence="1" id="KW-0472">Membrane</keyword>
<dbReference type="GO" id="GO:0016787">
    <property type="term" value="F:hydrolase activity"/>
    <property type="evidence" value="ECO:0007669"/>
    <property type="project" value="UniProtKB-KW"/>
</dbReference>
<accession>A0ABT7DR69</accession>
<organism evidence="3 4">
    <name type="scientific">Parachitinimonas caeni</name>
    <dbReference type="NCBI Taxonomy" id="3031301"/>
    <lineage>
        <taxon>Bacteria</taxon>
        <taxon>Pseudomonadati</taxon>
        <taxon>Pseudomonadota</taxon>
        <taxon>Betaproteobacteria</taxon>
        <taxon>Neisseriales</taxon>
        <taxon>Chitinibacteraceae</taxon>
        <taxon>Parachitinimonas</taxon>
    </lineage>
</organism>
<dbReference type="InterPro" id="IPR029058">
    <property type="entry name" value="AB_hydrolase_fold"/>
</dbReference>
<keyword evidence="1" id="KW-1133">Transmembrane helix</keyword>
<keyword evidence="4" id="KW-1185">Reference proteome</keyword>
<dbReference type="Proteomes" id="UP001172778">
    <property type="component" value="Unassembled WGS sequence"/>
</dbReference>
<keyword evidence="3" id="KW-0378">Hydrolase</keyword>
<feature type="domain" description="Serine aminopeptidase S33" evidence="2">
    <location>
        <begin position="28"/>
        <end position="152"/>
    </location>
</feature>
<dbReference type="PIRSF" id="PIRSF037442">
    <property type="entry name" value="UCP037442_abhydr"/>
    <property type="match status" value="1"/>
</dbReference>
<dbReference type="InterPro" id="IPR022742">
    <property type="entry name" value="Hydrolase_4"/>
</dbReference>